<evidence type="ECO:0000313" key="2">
    <source>
        <dbReference type="Proteomes" id="UP001281147"/>
    </source>
</evidence>
<reference evidence="1" key="1">
    <citation type="submission" date="2023-07" db="EMBL/GenBank/DDBJ databases">
        <title>Black Yeasts Isolated from many extreme environments.</title>
        <authorList>
            <person name="Coleine C."/>
            <person name="Stajich J.E."/>
            <person name="Selbmann L."/>
        </authorList>
    </citation>
    <scope>NUCLEOTIDE SEQUENCE</scope>
    <source>
        <strain evidence="1">CCFEE 5714</strain>
    </source>
</reference>
<protein>
    <submittedName>
        <fullName evidence="1">Uncharacterized protein</fullName>
    </submittedName>
</protein>
<gene>
    <name evidence="1" type="ORF">LTR37_014729</name>
</gene>
<comment type="caution">
    <text evidence="1">The sequence shown here is derived from an EMBL/GenBank/DDBJ whole genome shotgun (WGS) entry which is preliminary data.</text>
</comment>
<evidence type="ECO:0000313" key="1">
    <source>
        <dbReference type="EMBL" id="KAK3702999.1"/>
    </source>
</evidence>
<keyword evidence="2" id="KW-1185">Reference proteome</keyword>
<name>A0ACC3MTY6_9PEZI</name>
<accession>A0ACC3MTY6</accession>
<dbReference type="Proteomes" id="UP001281147">
    <property type="component" value="Unassembled WGS sequence"/>
</dbReference>
<proteinExistence type="predicted"/>
<organism evidence="1 2">
    <name type="scientific">Vermiconidia calcicola</name>
    <dbReference type="NCBI Taxonomy" id="1690605"/>
    <lineage>
        <taxon>Eukaryota</taxon>
        <taxon>Fungi</taxon>
        <taxon>Dikarya</taxon>
        <taxon>Ascomycota</taxon>
        <taxon>Pezizomycotina</taxon>
        <taxon>Dothideomycetes</taxon>
        <taxon>Dothideomycetidae</taxon>
        <taxon>Mycosphaerellales</taxon>
        <taxon>Extremaceae</taxon>
        <taxon>Vermiconidia</taxon>
    </lineage>
</organism>
<dbReference type="EMBL" id="JAUTXU010000157">
    <property type="protein sequence ID" value="KAK3702999.1"/>
    <property type="molecule type" value="Genomic_DNA"/>
</dbReference>
<sequence>MAAPYKPGRFLILHQESTPKLGTELRVQVLEIFEPLTLSCVMRVWLDEDGQDPVEAVLKLFDRHFATQLREDQKIDPWSAQHESAYLESIRTGQVNEFLNKLRGEEEDYQEPPEGWSVAENEAYLHDMCIDMFEAETAVYSKLESYQGTSIPKLIAKVTVDIAPSHTYQPSSDDADLLHVSGILIESIPGTTLSELGNSGIPRSCWQSIVDRAVGSIRILSDHNILNEDVRPANVVVAQDSQAEDGYRIFMIDFAQCRFREEESDFDWGRAKWAEDEEGALGVVTRGRLARYHGFDLAYQDPGWYRQWARKEGENTKWA</sequence>